<evidence type="ECO:0000256" key="2">
    <source>
        <dbReference type="ARBA" id="ARBA00023242"/>
    </source>
</evidence>
<dbReference type="Pfam" id="PF06203">
    <property type="entry name" value="CCT"/>
    <property type="match status" value="1"/>
</dbReference>
<gene>
    <name evidence="5" type="ORF">ZIOFF_065141</name>
</gene>
<evidence type="ECO:0000256" key="3">
    <source>
        <dbReference type="PROSITE-ProRule" id="PRU00357"/>
    </source>
</evidence>
<dbReference type="GO" id="GO:0009909">
    <property type="term" value="P:regulation of flower development"/>
    <property type="evidence" value="ECO:0007669"/>
    <property type="project" value="InterPro"/>
</dbReference>
<dbReference type="Proteomes" id="UP000734854">
    <property type="component" value="Unassembled WGS sequence"/>
</dbReference>
<dbReference type="InterPro" id="IPR010402">
    <property type="entry name" value="CCT_domain"/>
</dbReference>
<dbReference type="AlphaFoldDB" id="A0A8J5EYK3"/>
<evidence type="ECO:0000256" key="1">
    <source>
        <dbReference type="ARBA" id="ARBA00004123"/>
    </source>
</evidence>
<reference evidence="5 6" key="1">
    <citation type="submission" date="2020-08" db="EMBL/GenBank/DDBJ databases">
        <title>Plant Genome Project.</title>
        <authorList>
            <person name="Zhang R.-G."/>
        </authorList>
    </citation>
    <scope>NUCLEOTIDE SEQUENCE [LARGE SCALE GENOMIC DNA]</scope>
    <source>
        <tissue evidence="5">Rhizome</tissue>
    </source>
</reference>
<dbReference type="PANTHER" id="PTHR31319:SF71">
    <property type="entry name" value="CCT MOTIF FAMILY PROTEIN"/>
    <property type="match status" value="1"/>
</dbReference>
<evidence type="ECO:0000313" key="6">
    <source>
        <dbReference type="Proteomes" id="UP000734854"/>
    </source>
</evidence>
<dbReference type="EMBL" id="JACMSC010000018">
    <property type="protein sequence ID" value="KAG6475911.1"/>
    <property type="molecule type" value="Genomic_DNA"/>
</dbReference>
<proteinExistence type="predicted"/>
<accession>A0A8J5EYK3</accession>
<evidence type="ECO:0000259" key="4">
    <source>
        <dbReference type="PROSITE" id="PS51017"/>
    </source>
</evidence>
<dbReference type="PROSITE" id="PS51017">
    <property type="entry name" value="CCT"/>
    <property type="match status" value="1"/>
</dbReference>
<organism evidence="5 6">
    <name type="scientific">Zingiber officinale</name>
    <name type="common">Ginger</name>
    <name type="synonym">Amomum zingiber</name>
    <dbReference type="NCBI Taxonomy" id="94328"/>
    <lineage>
        <taxon>Eukaryota</taxon>
        <taxon>Viridiplantae</taxon>
        <taxon>Streptophyta</taxon>
        <taxon>Embryophyta</taxon>
        <taxon>Tracheophyta</taxon>
        <taxon>Spermatophyta</taxon>
        <taxon>Magnoliopsida</taxon>
        <taxon>Liliopsida</taxon>
        <taxon>Zingiberales</taxon>
        <taxon>Zingiberaceae</taxon>
        <taxon>Zingiber</taxon>
    </lineage>
</organism>
<comment type="subcellular location">
    <subcellularLocation>
        <location evidence="1 3">Nucleus</location>
    </subcellularLocation>
</comment>
<name>A0A8J5EYK3_ZINOF</name>
<dbReference type="GO" id="GO:0005634">
    <property type="term" value="C:nucleus"/>
    <property type="evidence" value="ECO:0007669"/>
    <property type="project" value="UniProtKB-SubCell"/>
</dbReference>
<dbReference type="PANTHER" id="PTHR31319">
    <property type="entry name" value="ZINC FINGER PROTEIN CONSTANS-LIKE 4"/>
    <property type="match status" value="1"/>
</dbReference>
<dbReference type="InterPro" id="IPR045281">
    <property type="entry name" value="CONSTANS-like"/>
</dbReference>
<dbReference type="GO" id="GO:0003700">
    <property type="term" value="F:DNA-binding transcription factor activity"/>
    <property type="evidence" value="ECO:0007669"/>
    <property type="project" value="TreeGrafter"/>
</dbReference>
<comment type="caution">
    <text evidence="5">The sequence shown here is derived from an EMBL/GenBank/DDBJ whole genome shotgun (WGS) entry which is preliminary data.</text>
</comment>
<sequence>MYAEAGIQFPAPFSQGFFNDCIGTGHYSDLPISDEGFISRFDLGVEDDWIDLINIVQVPTVSEYDMGGEGDLFKAPEPILEDLVFDPVTFAMSIISSRDVITETIKAADIKSIQNDHLSDIYYDCKDLMNEYEIEDTISELLDVKIPPLQVGEISTLEKANSAETSIQKTVNSADIKSFKKIMSGIYYEFKEDVLEKSEIQDTISELLVAKIPPVQMVDVSPLEKCISADRSIQKSISSECLSSVEWIPSCTMGPDFLDFQGLDFEVALGLRRTHSDGDIQNLGNKNTNMRNTTTVSSSFKKLLAISDNKTEQRRQKLSRYREKKSRRNFGRKIKYACRKALADNQPRVRGRFAKIKETKMSFQIVKDVEDGENPSVHSSWFSNPKVISSRGNIYLSIYFIFGKITTLHGVMGDEDCKSDSSYRWCQSNQQVQTK</sequence>
<keyword evidence="2 3" id="KW-0539">Nucleus</keyword>
<keyword evidence="6" id="KW-1185">Reference proteome</keyword>
<protein>
    <recommendedName>
        <fullName evidence="4">CCT domain-containing protein</fullName>
    </recommendedName>
</protein>
<feature type="domain" description="CCT" evidence="4">
    <location>
        <begin position="314"/>
        <end position="356"/>
    </location>
</feature>
<evidence type="ECO:0000313" key="5">
    <source>
        <dbReference type="EMBL" id="KAG6475911.1"/>
    </source>
</evidence>